<protein>
    <submittedName>
        <fullName evidence="1">Uncharacterized protein</fullName>
    </submittedName>
</protein>
<accession>A0A6P2D5F0</accession>
<proteinExistence type="predicted"/>
<dbReference type="AlphaFoldDB" id="A0A6P2D5F0"/>
<keyword evidence="2" id="KW-1185">Reference proteome</keyword>
<organism evidence="1 2">
    <name type="scientific">Gemmata massiliana</name>
    <dbReference type="NCBI Taxonomy" id="1210884"/>
    <lineage>
        <taxon>Bacteria</taxon>
        <taxon>Pseudomonadati</taxon>
        <taxon>Planctomycetota</taxon>
        <taxon>Planctomycetia</taxon>
        <taxon>Gemmatales</taxon>
        <taxon>Gemmataceae</taxon>
        <taxon>Gemmata</taxon>
    </lineage>
</organism>
<name>A0A6P2D5F0_9BACT</name>
<gene>
    <name evidence="1" type="ORF">SOIL9_12060</name>
</gene>
<reference evidence="1 2" key="1">
    <citation type="submission" date="2019-05" db="EMBL/GenBank/DDBJ databases">
        <authorList>
            <consortium name="Science for Life Laboratories"/>
        </authorList>
    </citation>
    <scope>NUCLEOTIDE SEQUENCE [LARGE SCALE GENOMIC DNA]</scope>
    <source>
        <strain evidence="1">Soil9</strain>
    </source>
</reference>
<dbReference type="EMBL" id="LR593886">
    <property type="protein sequence ID" value="VTR96508.1"/>
    <property type="molecule type" value="Genomic_DNA"/>
</dbReference>
<sequence>MAHPDLGRFIRTESDDIHAGVNIWSWTINGKHQLLHRVAGGDAGLWQRVLVYMRNAPAGQDPLPPGDIDFIMGGEIWPTPTDWSRVESHDGTWTYYFAGQSHRDGGWRWDRGLRLRKDIHANGIALTISYDDAGSGDGDYNDYIIEANVLWVYSFDAKSKLEGTPKRAYDKEDSLASFRNKMFVS</sequence>
<dbReference type="Proteomes" id="UP000464178">
    <property type="component" value="Chromosome"/>
</dbReference>
<dbReference type="KEGG" id="gms:SOIL9_12060"/>
<dbReference type="RefSeq" id="WP_162670786.1">
    <property type="nucleotide sequence ID" value="NZ_LR593886.1"/>
</dbReference>
<evidence type="ECO:0000313" key="2">
    <source>
        <dbReference type="Proteomes" id="UP000464178"/>
    </source>
</evidence>
<evidence type="ECO:0000313" key="1">
    <source>
        <dbReference type="EMBL" id="VTR96508.1"/>
    </source>
</evidence>